<evidence type="ECO:0008006" key="3">
    <source>
        <dbReference type="Google" id="ProtNLM"/>
    </source>
</evidence>
<sequence>MVFFERRLTDEEAARLYTNYRGEEYTRVRLEIEPSYERYLALFDDPLSTDYYMIRVSDYIELVNVYPEMAEAKRILDFGGDGTVPARAFPWSTVTVDDLCAGNADQIGEKFDMIFASNVFEHLSDPVPVLRELTGRLRPDGLIFIDVPAPSHSNLAEGLLWQERYGGELYEMHEHITHFSRRSLVKLAKAAGLVPVFEYPSRYCPLSLVAMLECSALAQSLMPEKRLREIHFETRIARDEARATHNKVNLLRQHLEQQLADLSVPHATRDEARLDALREELSRVYKSTSWGVTAPMRVFGRAIRHLLGSR</sequence>
<dbReference type="AlphaFoldDB" id="A0A420GEC8"/>
<dbReference type="Gene3D" id="3.40.50.150">
    <property type="entry name" value="Vaccinia Virus protein VP39"/>
    <property type="match status" value="1"/>
</dbReference>
<dbReference type="Pfam" id="PF13489">
    <property type="entry name" value="Methyltransf_23"/>
    <property type="match status" value="1"/>
</dbReference>
<protein>
    <recommendedName>
        <fullName evidence="3">Class I SAM-dependent methyltransferase</fullName>
    </recommendedName>
</protein>
<dbReference type="OrthoDB" id="9816564at2"/>
<evidence type="ECO:0000313" key="2">
    <source>
        <dbReference type="Proteomes" id="UP000283709"/>
    </source>
</evidence>
<accession>A0A420GEC8</accession>
<name>A0A420GEC8_9BURK</name>
<gene>
    <name evidence="1" type="ORF">BCY88_06015</name>
</gene>
<reference evidence="1 2" key="1">
    <citation type="submission" date="2016-07" db="EMBL/GenBank/DDBJ databases">
        <title>Genome analysis of Burkholderia fungorum ES3-20.</title>
        <authorList>
            <person name="Xu D."/>
            <person name="Yao R."/>
            <person name="Zheng S."/>
        </authorList>
    </citation>
    <scope>NUCLEOTIDE SEQUENCE [LARGE SCALE GENOMIC DNA]</scope>
    <source>
        <strain evidence="1 2">ES3-20</strain>
    </source>
</reference>
<proteinExistence type="predicted"/>
<evidence type="ECO:0000313" key="1">
    <source>
        <dbReference type="EMBL" id="RKF43535.1"/>
    </source>
</evidence>
<dbReference type="InterPro" id="IPR029063">
    <property type="entry name" value="SAM-dependent_MTases_sf"/>
</dbReference>
<comment type="caution">
    <text evidence="1">The sequence shown here is derived from an EMBL/GenBank/DDBJ whole genome shotgun (WGS) entry which is preliminary data.</text>
</comment>
<dbReference type="Proteomes" id="UP000283709">
    <property type="component" value="Unassembled WGS sequence"/>
</dbReference>
<organism evidence="1 2">
    <name type="scientific">Paraburkholderia fungorum</name>
    <dbReference type="NCBI Taxonomy" id="134537"/>
    <lineage>
        <taxon>Bacteria</taxon>
        <taxon>Pseudomonadati</taxon>
        <taxon>Pseudomonadota</taxon>
        <taxon>Betaproteobacteria</taxon>
        <taxon>Burkholderiales</taxon>
        <taxon>Burkholderiaceae</taxon>
        <taxon>Paraburkholderia</taxon>
    </lineage>
</organism>
<dbReference type="EMBL" id="MCAS01000023">
    <property type="protein sequence ID" value="RKF43535.1"/>
    <property type="molecule type" value="Genomic_DNA"/>
</dbReference>
<dbReference type="SUPFAM" id="SSF53335">
    <property type="entry name" value="S-adenosyl-L-methionine-dependent methyltransferases"/>
    <property type="match status" value="1"/>
</dbReference>